<dbReference type="Proteomes" id="UP001164746">
    <property type="component" value="Chromosome 15"/>
</dbReference>
<evidence type="ECO:0000313" key="1">
    <source>
        <dbReference type="EMBL" id="WAR27213.1"/>
    </source>
</evidence>
<evidence type="ECO:0000313" key="2">
    <source>
        <dbReference type="Proteomes" id="UP001164746"/>
    </source>
</evidence>
<sequence length="361" mass="42000">MEGLTISTWNCTGIMSSASCMNDLLLSYNIDIVGISEHWLLPRNAHFISSVNTNYLSHIITDSDLNIMSNRKVGKGGVALLWKRELNYCINTLDIDSDNIVGIHRETLIDHVIVNCCDNVKSCAIIEDTKFFNVSSHRPIVFCLEFNVAYNRPPPTNKVIINWQNVKTTDLEKYTAYLESSEIINLAMDFIIKDTQDIDLLYEAIVLILNLATDQCIPRVKYKPFIKPYWNDELTSLHEDMRHNRDIWDNAGRPRAGSDLHYVNYKISKANFRRTHRKAVDEFLKQQESNIDRAAALDNNEFWRLTKRRHTPTTEHKSFEMKFSDKTVSDPVDIINGWENYFTELYSKSQNTHFDETYERE</sequence>
<feature type="non-terminal residue" evidence="1">
    <location>
        <position position="361"/>
    </location>
</feature>
<evidence type="ECO:0008006" key="3">
    <source>
        <dbReference type="Google" id="ProtNLM"/>
    </source>
</evidence>
<organism evidence="1 2">
    <name type="scientific">Mya arenaria</name>
    <name type="common">Soft-shell clam</name>
    <dbReference type="NCBI Taxonomy" id="6604"/>
    <lineage>
        <taxon>Eukaryota</taxon>
        <taxon>Metazoa</taxon>
        <taxon>Spiralia</taxon>
        <taxon>Lophotrochozoa</taxon>
        <taxon>Mollusca</taxon>
        <taxon>Bivalvia</taxon>
        <taxon>Autobranchia</taxon>
        <taxon>Heteroconchia</taxon>
        <taxon>Euheterodonta</taxon>
        <taxon>Imparidentia</taxon>
        <taxon>Neoheterodontei</taxon>
        <taxon>Myida</taxon>
        <taxon>Myoidea</taxon>
        <taxon>Myidae</taxon>
        <taxon>Mya</taxon>
    </lineage>
</organism>
<keyword evidence="2" id="KW-1185">Reference proteome</keyword>
<dbReference type="InterPro" id="IPR036691">
    <property type="entry name" value="Endo/exonu/phosph_ase_sf"/>
</dbReference>
<dbReference type="EMBL" id="CP111026">
    <property type="protein sequence ID" value="WAR27213.1"/>
    <property type="molecule type" value="Genomic_DNA"/>
</dbReference>
<accession>A0ABY7FYD1</accession>
<dbReference type="SUPFAM" id="SSF56219">
    <property type="entry name" value="DNase I-like"/>
    <property type="match status" value="1"/>
</dbReference>
<dbReference type="Gene3D" id="3.60.10.10">
    <property type="entry name" value="Endonuclease/exonuclease/phosphatase"/>
    <property type="match status" value="1"/>
</dbReference>
<reference evidence="1" key="1">
    <citation type="submission" date="2022-11" db="EMBL/GenBank/DDBJ databases">
        <title>Centuries of genome instability and evolution in soft-shell clam transmissible cancer (bioRxiv).</title>
        <authorList>
            <person name="Hart S.F.M."/>
            <person name="Yonemitsu M.A."/>
            <person name="Giersch R.M."/>
            <person name="Beal B.F."/>
            <person name="Arriagada G."/>
            <person name="Davis B.W."/>
            <person name="Ostrander E.A."/>
            <person name="Goff S.P."/>
            <person name="Metzger M.J."/>
        </authorList>
    </citation>
    <scope>NUCLEOTIDE SEQUENCE</scope>
    <source>
        <strain evidence="1">MELC-2E11</strain>
        <tissue evidence="1">Siphon/mantle</tissue>
    </source>
</reference>
<protein>
    <recommendedName>
        <fullName evidence="3">Endonuclease/exonuclease/phosphatase domain-containing protein</fullName>
    </recommendedName>
</protein>
<gene>
    <name evidence="1" type="ORF">MAR_012917</name>
</gene>
<proteinExistence type="predicted"/>
<name>A0ABY7FYD1_MYAAR</name>